<dbReference type="PROSITE" id="PS00593">
    <property type="entry name" value="HEME_OXYGENASE"/>
    <property type="match status" value="1"/>
</dbReference>
<dbReference type="InterPro" id="IPR002051">
    <property type="entry name" value="Haem_Oase"/>
</dbReference>
<dbReference type="KEGG" id="enn:FRE64_04900"/>
<evidence type="ECO:0000256" key="7">
    <source>
        <dbReference type="ARBA" id="ARBA00048328"/>
    </source>
</evidence>
<dbReference type="PIRSF" id="PIRSF000343">
    <property type="entry name" value="Haem_Oase"/>
    <property type="match status" value="1"/>
</dbReference>
<dbReference type="RefSeq" id="WP_146294926.1">
    <property type="nucleotide sequence ID" value="NZ_CP042326.1"/>
</dbReference>
<protein>
    <recommendedName>
        <fullName evidence="2">heme oxygenase (biliverdin-producing)</fullName>
        <ecNumber evidence="2">1.14.14.18</ecNumber>
    </recommendedName>
</protein>
<evidence type="ECO:0000256" key="1">
    <source>
        <dbReference type="ARBA" id="ARBA00006134"/>
    </source>
</evidence>
<keyword evidence="6 9" id="KW-0408">Iron</keyword>
<dbReference type="GO" id="GO:0006979">
    <property type="term" value="P:response to oxidative stress"/>
    <property type="evidence" value="ECO:0007669"/>
    <property type="project" value="TreeGrafter"/>
</dbReference>
<proteinExistence type="inferred from homology"/>
<comment type="catalytic activity">
    <reaction evidence="7">
        <text>heme b + 3 reduced [NADPH--hemoprotein reductase] + 3 O2 = biliverdin IXalpha + CO + Fe(2+) + 3 oxidized [NADPH--hemoprotein reductase] + 3 H2O + H(+)</text>
        <dbReference type="Rhea" id="RHEA:21764"/>
        <dbReference type="Rhea" id="RHEA-COMP:11964"/>
        <dbReference type="Rhea" id="RHEA-COMP:11965"/>
        <dbReference type="ChEBI" id="CHEBI:15377"/>
        <dbReference type="ChEBI" id="CHEBI:15378"/>
        <dbReference type="ChEBI" id="CHEBI:15379"/>
        <dbReference type="ChEBI" id="CHEBI:17245"/>
        <dbReference type="ChEBI" id="CHEBI:29033"/>
        <dbReference type="ChEBI" id="CHEBI:57618"/>
        <dbReference type="ChEBI" id="CHEBI:57991"/>
        <dbReference type="ChEBI" id="CHEBI:58210"/>
        <dbReference type="ChEBI" id="CHEBI:60344"/>
        <dbReference type="EC" id="1.14.14.18"/>
    </reaction>
</comment>
<evidence type="ECO:0000256" key="6">
    <source>
        <dbReference type="ARBA" id="ARBA00023004"/>
    </source>
</evidence>
<comment type="similarity">
    <text evidence="1">Belongs to the heme oxygenase family.</text>
</comment>
<feature type="binding site" evidence="8">
    <location>
        <position position="125"/>
    </location>
    <ligand>
        <name>heme b</name>
        <dbReference type="ChEBI" id="CHEBI:60344"/>
    </ligand>
</feature>
<dbReference type="Proteomes" id="UP000318453">
    <property type="component" value="Chromosome"/>
</dbReference>
<dbReference type="GO" id="GO:0046872">
    <property type="term" value="F:metal ion binding"/>
    <property type="evidence" value="ECO:0007669"/>
    <property type="project" value="UniProtKB-KW"/>
</dbReference>
<organism evidence="10 11">
    <name type="scientific">Euhalothece natronophila Z-M001</name>
    <dbReference type="NCBI Taxonomy" id="522448"/>
    <lineage>
        <taxon>Bacteria</taxon>
        <taxon>Bacillati</taxon>
        <taxon>Cyanobacteriota</taxon>
        <taxon>Cyanophyceae</taxon>
        <taxon>Oscillatoriophycideae</taxon>
        <taxon>Chroococcales</taxon>
        <taxon>Halothecacae</taxon>
        <taxon>Halothece cluster</taxon>
        <taxon>Euhalothece</taxon>
    </lineage>
</organism>
<keyword evidence="5" id="KW-0560">Oxidoreductase</keyword>
<dbReference type="EC" id="1.14.14.18" evidence="2"/>
<dbReference type="PANTHER" id="PTHR10720">
    <property type="entry name" value="HEME OXYGENASE"/>
    <property type="match status" value="1"/>
</dbReference>
<keyword evidence="11" id="KW-1185">Reference proteome</keyword>
<dbReference type="AlphaFoldDB" id="A0A5B8NJ85"/>
<dbReference type="PANTHER" id="PTHR10720:SF0">
    <property type="entry name" value="HEME OXYGENASE"/>
    <property type="match status" value="1"/>
</dbReference>
<dbReference type="SUPFAM" id="SSF48613">
    <property type="entry name" value="Heme oxygenase-like"/>
    <property type="match status" value="1"/>
</dbReference>
<name>A0A5B8NJ85_9CHRO</name>
<keyword evidence="4 9" id="KW-0479">Metal-binding</keyword>
<evidence type="ECO:0000256" key="2">
    <source>
        <dbReference type="ARBA" id="ARBA00012360"/>
    </source>
</evidence>
<dbReference type="Pfam" id="PF01126">
    <property type="entry name" value="Heme_oxygenase"/>
    <property type="match status" value="1"/>
</dbReference>
<dbReference type="InterPro" id="IPR018207">
    <property type="entry name" value="Haem_oxygenase_CS"/>
</dbReference>
<sequence length="239" mass="27231">MMSDLAQELREGTKKAHTASENTAFMKCFLKGVMEKKPYAKLMADLYFVYSTLEAEIYRHRDHPVVGKIYFPELERKEKLQQDLAYFFGENWQDKIAPSPAGKVYVDRIKEVSETQPESLIAHSYVRYLGDLSGGQGLRKIARSAMDLPADQGTGLHEFDALPTPEAKKEFKAKYRQALDSIAVNQDTLDAIISEANYVFKLNRDVFHELEDDIKETIGEHTFDLLTRQNKEGSTEVAV</sequence>
<evidence type="ECO:0000313" key="11">
    <source>
        <dbReference type="Proteomes" id="UP000318453"/>
    </source>
</evidence>
<dbReference type="GO" id="GO:0004392">
    <property type="term" value="F:heme oxygenase (decyclizing) activity"/>
    <property type="evidence" value="ECO:0007669"/>
    <property type="project" value="UniProtKB-EC"/>
</dbReference>
<evidence type="ECO:0000313" key="10">
    <source>
        <dbReference type="EMBL" id="QDZ39322.1"/>
    </source>
</evidence>
<dbReference type="PRINTS" id="PR00088">
    <property type="entry name" value="HAEMOXYGNASE"/>
</dbReference>
<dbReference type="GO" id="GO:0042167">
    <property type="term" value="P:heme catabolic process"/>
    <property type="evidence" value="ECO:0007669"/>
    <property type="project" value="TreeGrafter"/>
</dbReference>
<dbReference type="InterPro" id="IPR016053">
    <property type="entry name" value="Haem_Oase-like"/>
</dbReference>
<gene>
    <name evidence="10" type="ORF">FRE64_04900</name>
</gene>
<reference evidence="10" key="1">
    <citation type="submission" date="2019-08" db="EMBL/GenBank/DDBJ databases">
        <title>Carotenoids and Carotenoid Binding Proteins in the Halophilic Cyanobacterium Euhalothece sp. ZM00.</title>
        <authorList>
            <person name="Cho S.M."/>
            <person name="Song J.Y."/>
            <person name="Park Y.-I."/>
        </authorList>
    </citation>
    <scope>NUCLEOTIDE SEQUENCE [LARGE SCALE GENOMIC DNA]</scope>
    <source>
        <strain evidence="10">Z-M001</strain>
    </source>
</reference>
<dbReference type="GO" id="GO:0020037">
    <property type="term" value="F:heme binding"/>
    <property type="evidence" value="ECO:0007669"/>
    <property type="project" value="TreeGrafter"/>
</dbReference>
<keyword evidence="3 8" id="KW-0349">Heme</keyword>
<dbReference type="CDD" id="cd19165">
    <property type="entry name" value="HemeO"/>
    <property type="match status" value="1"/>
</dbReference>
<dbReference type="OrthoDB" id="5493802at2"/>
<evidence type="ECO:0000256" key="3">
    <source>
        <dbReference type="ARBA" id="ARBA00022617"/>
    </source>
</evidence>
<dbReference type="EMBL" id="CP042326">
    <property type="protein sequence ID" value="QDZ39322.1"/>
    <property type="molecule type" value="Genomic_DNA"/>
</dbReference>
<evidence type="ECO:0000256" key="4">
    <source>
        <dbReference type="ARBA" id="ARBA00022723"/>
    </source>
</evidence>
<dbReference type="GO" id="GO:0006788">
    <property type="term" value="P:heme oxidation"/>
    <property type="evidence" value="ECO:0007669"/>
    <property type="project" value="InterPro"/>
</dbReference>
<feature type="binding site" description="axial binding residue" evidence="9">
    <location>
        <position position="17"/>
    </location>
    <ligand>
        <name>heme b</name>
        <dbReference type="ChEBI" id="CHEBI:60344"/>
    </ligand>
    <ligandPart>
        <name>Fe</name>
        <dbReference type="ChEBI" id="CHEBI:18248"/>
    </ligandPart>
</feature>
<dbReference type="Gene3D" id="1.20.910.10">
    <property type="entry name" value="Heme oxygenase-like"/>
    <property type="match status" value="1"/>
</dbReference>
<accession>A0A5B8NJ85</accession>
<evidence type="ECO:0000256" key="8">
    <source>
        <dbReference type="PIRSR" id="PIRSR000343-1"/>
    </source>
</evidence>
<feature type="binding site" evidence="8">
    <location>
        <position position="10"/>
    </location>
    <ligand>
        <name>heme b</name>
        <dbReference type="ChEBI" id="CHEBI:60344"/>
    </ligand>
</feature>
<evidence type="ECO:0000256" key="9">
    <source>
        <dbReference type="PIRSR" id="PIRSR000343-2"/>
    </source>
</evidence>
<evidence type="ECO:0000256" key="5">
    <source>
        <dbReference type="ARBA" id="ARBA00023002"/>
    </source>
</evidence>
<feature type="binding site" evidence="8">
    <location>
        <position position="176"/>
    </location>
    <ligand>
        <name>heme b</name>
        <dbReference type="ChEBI" id="CHEBI:60344"/>
    </ligand>
</feature>
<dbReference type="InterPro" id="IPR016084">
    <property type="entry name" value="Haem_Oase-like_multi-hlx"/>
</dbReference>